<protein>
    <recommendedName>
        <fullName evidence="5">Prefoldin subunit 1</fullName>
    </recommendedName>
</protein>
<reference evidence="3" key="1">
    <citation type="submission" date="2020-01" db="EMBL/GenBank/DDBJ databases">
        <title>Development of genomics and gene disruption for Polysphondylium violaceum indicates a role for the polyketide synthase stlB in stalk morphogenesis.</title>
        <authorList>
            <person name="Narita B."/>
            <person name="Kawabe Y."/>
            <person name="Kin K."/>
            <person name="Saito T."/>
            <person name="Gibbs R."/>
            <person name="Kuspa A."/>
            <person name="Muzny D."/>
            <person name="Queller D."/>
            <person name="Richards S."/>
            <person name="Strassman J."/>
            <person name="Sucgang R."/>
            <person name="Worley K."/>
            <person name="Schaap P."/>
        </authorList>
    </citation>
    <scope>NUCLEOTIDE SEQUENCE</scope>
    <source>
        <strain evidence="3">QSvi11</strain>
    </source>
</reference>
<evidence type="ECO:0008006" key="5">
    <source>
        <dbReference type="Google" id="ProtNLM"/>
    </source>
</evidence>
<dbReference type="SUPFAM" id="SSF46579">
    <property type="entry name" value="Prefoldin"/>
    <property type="match status" value="1"/>
</dbReference>
<dbReference type="InterPro" id="IPR009053">
    <property type="entry name" value="Prefoldin"/>
</dbReference>
<keyword evidence="4" id="KW-1185">Reference proteome</keyword>
<sequence length="119" mass="13889">MADYEITDKKAFQETREKLFTLTRSLNACRQRIQITDTDKQRCLITTRELESLPSNTKTYKAVGKMFIISPMNELKDELNKQAQKDEEDVKGLINQSKYLDAQIRDAEKSLQELVIMKK</sequence>
<dbReference type="GO" id="GO:0044183">
    <property type="term" value="F:protein folding chaperone"/>
    <property type="evidence" value="ECO:0007669"/>
    <property type="project" value="TreeGrafter"/>
</dbReference>
<dbReference type="PANTHER" id="PTHR20903:SF0">
    <property type="entry name" value="PREFOLDIN SUBUNIT 1"/>
    <property type="match status" value="1"/>
</dbReference>
<dbReference type="GO" id="GO:0005737">
    <property type="term" value="C:cytoplasm"/>
    <property type="evidence" value="ECO:0007669"/>
    <property type="project" value="TreeGrafter"/>
</dbReference>
<dbReference type="AlphaFoldDB" id="A0A8J4V051"/>
<comment type="similarity">
    <text evidence="1">Belongs to the prefoldin subunit beta family.</text>
</comment>
<comment type="caution">
    <text evidence="3">The sequence shown here is derived from an EMBL/GenBank/DDBJ whole genome shotgun (WGS) entry which is preliminary data.</text>
</comment>
<proteinExistence type="inferred from homology"/>
<evidence type="ECO:0000313" key="3">
    <source>
        <dbReference type="EMBL" id="KAF2068747.1"/>
    </source>
</evidence>
<dbReference type="Pfam" id="PF01920">
    <property type="entry name" value="Prefoldin_2"/>
    <property type="match status" value="1"/>
</dbReference>
<evidence type="ECO:0000256" key="2">
    <source>
        <dbReference type="ARBA" id="ARBA00023186"/>
    </source>
</evidence>
<dbReference type="Proteomes" id="UP000695562">
    <property type="component" value="Unassembled WGS sequence"/>
</dbReference>
<dbReference type="InterPro" id="IPR002777">
    <property type="entry name" value="PFD_beta-like"/>
</dbReference>
<dbReference type="PANTHER" id="PTHR20903">
    <property type="entry name" value="PREFOLDIN SUBUNIT 1-RELATED"/>
    <property type="match status" value="1"/>
</dbReference>
<dbReference type="EMBL" id="AJWJ01000857">
    <property type="protein sequence ID" value="KAF2068747.1"/>
    <property type="molecule type" value="Genomic_DNA"/>
</dbReference>
<evidence type="ECO:0000256" key="1">
    <source>
        <dbReference type="ARBA" id="ARBA00008045"/>
    </source>
</evidence>
<name>A0A8J4V051_9MYCE</name>
<dbReference type="OrthoDB" id="5242628at2759"/>
<gene>
    <name evidence="3" type="ORF">CYY_009928</name>
</gene>
<dbReference type="Gene3D" id="1.10.287.370">
    <property type="match status" value="1"/>
</dbReference>
<keyword evidence="2" id="KW-0143">Chaperone</keyword>
<dbReference type="GO" id="GO:0051082">
    <property type="term" value="F:unfolded protein binding"/>
    <property type="evidence" value="ECO:0007669"/>
    <property type="project" value="InterPro"/>
</dbReference>
<organism evidence="3 4">
    <name type="scientific">Polysphondylium violaceum</name>
    <dbReference type="NCBI Taxonomy" id="133409"/>
    <lineage>
        <taxon>Eukaryota</taxon>
        <taxon>Amoebozoa</taxon>
        <taxon>Evosea</taxon>
        <taxon>Eumycetozoa</taxon>
        <taxon>Dictyostelia</taxon>
        <taxon>Dictyosteliales</taxon>
        <taxon>Dictyosteliaceae</taxon>
        <taxon>Polysphondylium</taxon>
    </lineage>
</organism>
<dbReference type="GO" id="GO:0016272">
    <property type="term" value="C:prefoldin complex"/>
    <property type="evidence" value="ECO:0007669"/>
    <property type="project" value="InterPro"/>
</dbReference>
<accession>A0A8J4V051</accession>
<evidence type="ECO:0000313" key="4">
    <source>
        <dbReference type="Proteomes" id="UP000695562"/>
    </source>
</evidence>